<protein>
    <submittedName>
        <fullName evidence="1">Uncharacterized protein</fullName>
    </submittedName>
</protein>
<name>A0A2J6PZG5_9HELO</name>
<dbReference type="AlphaFoldDB" id="A0A2J6PZG5"/>
<dbReference type="Proteomes" id="UP000235672">
    <property type="component" value="Unassembled WGS sequence"/>
</dbReference>
<reference evidence="1 2" key="1">
    <citation type="submission" date="2016-05" db="EMBL/GenBank/DDBJ databases">
        <title>A degradative enzymes factory behind the ericoid mycorrhizal symbiosis.</title>
        <authorList>
            <consortium name="DOE Joint Genome Institute"/>
            <person name="Martino E."/>
            <person name="Morin E."/>
            <person name="Grelet G."/>
            <person name="Kuo A."/>
            <person name="Kohler A."/>
            <person name="Daghino S."/>
            <person name="Barry K."/>
            <person name="Choi C."/>
            <person name="Cichocki N."/>
            <person name="Clum A."/>
            <person name="Copeland A."/>
            <person name="Hainaut M."/>
            <person name="Haridas S."/>
            <person name="Labutti K."/>
            <person name="Lindquist E."/>
            <person name="Lipzen A."/>
            <person name="Khouja H.-R."/>
            <person name="Murat C."/>
            <person name="Ohm R."/>
            <person name="Olson A."/>
            <person name="Spatafora J."/>
            <person name="Veneault-Fourrey C."/>
            <person name="Henrissat B."/>
            <person name="Grigoriev I."/>
            <person name="Martin F."/>
            <person name="Perotto S."/>
        </authorList>
    </citation>
    <scope>NUCLEOTIDE SEQUENCE [LARGE SCALE GENOMIC DNA]</scope>
    <source>
        <strain evidence="1 2">UAMH 7357</strain>
    </source>
</reference>
<gene>
    <name evidence="1" type="ORF">NA56DRAFT_202092</name>
</gene>
<organism evidence="1 2">
    <name type="scientific">Hyaloscypha hepaticicola</name>
    <dbReference type="NCBI Taxonomy" id="2082293"/>
    <lineage>
        <taxon>Eukaryota</taxon>
        <taxon>Fungi</taxon>
        <taxon>Dikarya</taxon>
        <taxon>Ascomycota</taxon>
        <taxon>Pezizomycotina</taxon>
        <taxon>Leotiomycetes</taxon>
        <taxon>Helotiales</taxon>
        <taxon>Hyaloscyphaceae</taxon>
        <taxon>Hyaloscypha</taxon>
    </lineage>
</organism>
<proteinExistence type="predicted"/>
<evidence type="ECO:0000313" key="2">
    <source>
        <dbReference type="Proteomes" id="UP000235672"/>
    </source>
</evidence>
<keyword evidence="2" id="KW-1185">Reference proteome</keyword>
<sequence>MAEAIAAIGLASSIITFIDFSKKFGSLEQAISKVQGSLPKELEECHEYVDIVAVWLEGARRLTAPISTTVEEDQHLQNAIQRCSQTAGELLVLLESVSKDPGPVENRSLKQKTRGSITSVKKAGKIMWKREQIIEIRDRLRADKDNVHHHVSSRTGLQVAKLLEGQSQLDGNLQVIDKKIVLAFEHFQHLQLQNDHLVMQNHLLLRKVDFLCDVVAAMERDRRNRLIDIFDFLPPTPSITSVFLEMKSAASTINEARRLLFDRRARPKVGGREMMVRLANRPIPPEDFLSVQVIIKSHFAPYFYRTSLVNFKRGDFRSSSALSKALRSGPEPLEAPNISGFRSTTRITYVRFHHEEGRLSILESRCPGDYTDEYLRNVPDSLCVLRSLQPLECFTPNRLGTQNSTNKASTDMEPLEDWGIYVERGWDPWITIAVGPFNIYLVALETRLAAVALQYFEVVHDST</sequence>
<dbReference type="EMBL" id="KZ613489">
    <property type="protein sequence ID" value="PMD19421.1"/>
    <property type="molecule type" value="Genomic_DNA"/>
</dbReference>
<dbReference type="OrthoDB" id="341259at2759"/>
<evidence type="ECO:0000313" key="1">
    <source>
        <dbReference type="EMBL" id="PMD19421.1"/>
    </source>
</evidence>
<accession>A0A2J6PZG5</accession>